<dbReference type="Proteomes" id="UP000198304">
    <property type="component" value="Unassembled WGS sequence"/>
</dbReference>
<organism evidence="1 2">
    <name type="scientific">Anaerovirgula multivorans</name>
    <dbReference type="NCBI Taxonomy" id="312168"/>
    <lineage>
        <taxon>Bacteria</taxon>
        <taxon>Bacillati</taxon>
        <taxon>Bacillota</taxon>
        <taxon>Clostridia</taxon>
        <taxon>Peptostreptococcales</taxon>
        <taxon>Natronincolaceae</taxon>
        <taxon>Anaerovirgula</taxon>
    </lineage>
</organism>
<evidence type="ECO:0000313" key="2">
    <source>
        <dbReference type="Proteomes" id="UP000198304"/>
    </source>
</evidence>
<proteinExistence type="predicted"/>
<accession>A0A239CJ27</accession>
<sequence>MKLFTTEKQIAKEELEKYMNEINEDICLDYEERHRITDEEIIKLIEEEYEVKKGLYHLLGRQEKDMILKNLKEINEVLQ</sequence>
<dbReference type="AlphaFoldDB" id="A0A239CJ27"/>
<name>A0A239CJ27_9FIRM</name>
<evidence type="ECO:0000313" key="1">
    <source>
        <dbReference type="EMBL" id="SNS19353.1"/>
    </source>
</evidence>
<protein>
    <submittedName>
        <fullName evidence="1">Uncharacterized protein</fullName>
    </submittedName>
</protein>
<reference evidence="2" key="1">
    <citation type="submission" date="2017-06" db="EMBL/GenBank/DDBJ databases">
        <authorList>
            <person name="Varghese N."/>
            <person name="Submissions S."/>
        </authorList>
    </citation>
    <scope>NUCLEOTIDE SEQUENCE [LARGE SCALE GENOMIC DNA]</scope>
    <source>
        <strain evidence="2">SCA</strain>
    </source>
</reference>
<gene>
    <name evidence="1" type="ORF">SAMN05446037_1005206</name>
</gene>
<dbReference type="RefSeq" id="WP_089282240.1">
    <property type="nucleotide sequence ID" value="NZ_FZOJ01000005.1"/>
</dbReference>
<dbReference type="EMBL" id="FZOJ01000005">
    <property type="protein sequence ID" value="SNS19353.1"/>
    <property type="molecule type" value="Genomic_DNA"/>
</dbReference>
<keyword evidence="2" id="KW-1185">Reference proteome</keyword>
<dbReference type="OrthoDB" id="9788881at2"/>